<comment type="caution">
    <text evidence="10">The sequence shown here is derived from an EMBL/GenBank/DDBJ whole genome shotgun (WGS) entry which is preliminary data.</text>
</comment>
<sequence length="411" mass="43296">MLRFGVGERVLLADRYQLDELLGRGAMGEVWRAADQVLGRPVAVKLLKTEEGTDTERFRLEAQTAARLNHPHVVGVYDFGSHHGRLYLVMELVDGWSLAQERSMRGTLAPQEAAALAAQVAAGLSAAHHQGVIHRDIKPANVMLTADRTAKITDFGIARFADDAASTLTVTGKILGTADYLAPERALGRAAQPASDVYSLGCVLYELLTGRPPFRGATSLAVVQQHVDAAPLPPARLRPEISQPLSDYVLHLLAKDPAHRPAAEQAATWLRTQQQAQPPPEPQSTAPLPAPVIPAPVPPRPADVPVTHSRPSTHRRLAPKAALGAAAVVLFAAAAAIGASLNTGDDNPSPTQPTSPTPTTVRSVPVSETPAATPPSVETSTMAPPGEDDEDGGDSDDKGEHGKGKGKGSDD</sequence>
<evidence type="ECO:0000256" key="6">
    <source>
        <dbReference type="ARBA" id="ARBA00022840"/>
    </source>
</evidence>
<dbReference type="PROSITE" id="PS00107">
    <property type="entry name" value="PROTEIN_KINASE_ATP"/>
    <property type="match status" value="1"/>
</dbReference>
<evidence type="ECO:0000256" key="4">
    <source>
        <dbReference type="ARBA" id="ARBA00022741"/>
    </source>
</evidence>
<dbReference type="Proteomes" id="UP000584670">
    <property type="component" value="Unassembled WGS sequence"/>
</dbReference>
<dbReference type="FunFam" id="1.10.510.10:FF:000021">
    <property type="entry name" value="Serine/threonine protein kinase"/>
    <property type="match status" value="1"/>
</dbReference>
<feature type="compositionally biased region" description="Low complexity" evidence="8">
    <location>
        <begin position="357"/>
        <end position="370"/>
    </location>
</feature>
<organism evidence="10 11">
    <name type="scientific">Streptomyces cupreus</name>
    <dbReference type="NCBI Taxonomy" id="2759956"/>
    <lineage>
        <taxon>Bacteria</taxon>
        <taxon>Bacillati</taxon>
        <taxon>Actinomycetota</taxon>
        <taxon>Actinomycetes</taxon>
        <taxon>Kitasatosporales</taxon>
        <taxon>Streptomycetaceae</taxon>
        <taxon>Streptomyces</taxon>
    </lineage>
</organism>
<dbReference type="AlphaFoldDB" id="A0A7X1MBH5"/>
<dbReference type="PANTHER" id="PTHR43289:SF6">
    <property type="entry name" value="SERINE_THREONINE-PROTEIN KINASE NEKL-3"/>
    <property type="match status" value="1"/>
</dbReference>
<evidence type="ECO:0000313" key="10">
    <source>
        <dbReference type="EMBL" id="MBC2905394.1"/>
    </source>
</evidence>
<dbReference type="PANTHER" id="PTHR43289">
    <property type="entry name" value="MITOGEN-ACTIVATED PROTEIN KINASE KINASE KINASE 20-RELATED"/>
    <property type="match status" value="1"/>
</dbReference>
<dbReference type="Gene3D" id="1.10.510.10">
    <property type="entry name" value="Transferase(Phosphotransferase) domain 1"/>
    <property type="match status" value="1"/>
</dbReference>
<evidence type="ECO:0000256" key="7">
    <source>
        <dbReference type="PROSITE-ProRule" id="PRU10141"/>
    </source>
</evidence>
<dbReference type="InterPro" id="IPR000719">
    <property type="entry name" value="Prot_kinase_dom"/>
</dbReference>
<dbReference type="EC" id="2.7.11.1" evidence="1"/>
<feature type="binding site" evidence="7">
    <location>
        <position position="45"/>
    </location>
    <ligand>
        <name>ATP</name>
        <dbReference type="ChEBI" id="CHEBI:30616"/>
    </ligand>
</feature>
<feature type="region of interest" description="Disordered" evidence="8">
    <location>
        <begin position="271"/>
        <end position="318"/>
    </location>
</feature>
<reference evidence="10 11" key="1">
    <citation type="submission" date="2020-08" db="EMBL/GenBank/DDBJ databases">
        <title>Streptomyces sp. PSKA01 genome sequencing and assembly.</title>
        <authorList>
            <person name="Mandal S."/>
            <person name="Maiti P.K."/>
            <person name="Das P."/>
        </authorList>
    </citation>
    <scope>NUCLEOTIDE SEQUENCE [LARGE SCALE GENOMIC DNA]</scope>
    <source>
        <strain evidence="10 11">PSKA01</strain>
    </source>
</reference>
<dbReference type="GO" id="GO:0005524">
    <property type="term" value="F:ATP binding"/>
    <property type="evidence" value="ECO:0007669"/>
    <property type="project" value="UniProtKB-UniRule"/>
</dbReference>
<feature type="domain" description="Protein kinase" evidence="9">
    <location>
        <begin position="16"/>
        <end position="270"/>
    </location>
</feature>
<name>A0A7X1MBH5_9ACTN</name>
<evidence type="ECO:0000256" key="1">
    <source>
        <dbReference type="ARBA" id="ARBA00012513"/>
    </source>
</evidence>
<dbReference type="Pfam" id="PF00069">
    <property type="entry name" value="Pkinase"/>
    <property type="match status" value="1"/>
</dbReference>
<evidence type="ECO:0000256" key="2">
    <source>
        <dbReference type="ARBA" id="ARBA00022527"/>
    </source>
</evidence>
<dbReference type="InterPro" id="IPR017441">
    <property type="entry name" value="Protein_kinase_ATP_BS"/>
</dbReference>
<keyword evidence="3" id="KW-0808">Transferase</keyword>
<dbReference type="EMBL" id="JACMSF010000036">
    <property type="protein sequence ID" value="MBC2905394.1"/>
    <property type="molecule type" value="Genomic_DNA"/>
</dbReference>
<dbReference type="PROSITE" id="PS00108">
    <property type="entry name" value="PROTEIN_KINASE_ST"/>
    <property type="match status" value="1"/>
</dbReference>
<dbReference type="InterPro" id="IPR011009">
    <property type="entry name" value="Kinase-like_dom_sf"/>
</dbReference>
<keyword evidence="6 7" id="KW-0067">ATP-binding</keyword>
<feature type="compositionally biased region" description="Pro residues" evidence="8">
    <location>
        <begin position="277"/>
        <end position="302"/>
    </location>
</feature>
<keyword evidence="2 10" id="KW-0723">Serine/threonine-protein kinase</keyword>
<proteinExistence type="predicted"/>
<dbReference type="Gene3D" id="3.30.200.20">
    <property type="entry name" value="Phosphorylase Kinase, domain 1"/>
    <property type="match status" value="1"/>
</dbReference>
<dbReference type="GO" id="GO:0004674">
    <property type="term" value="F:protein serine/threonine kinase activity"/>
    <property type="evidence" value="ECO:0007669"/>
    <property type="project" value="UniProtKB-KW"/>
</dbReference>
<dbReference type="RefSeq" id="WP_186285249.1">
    <property type="nucleotide sequence ID" value="NZ_JACMSF010000036.1"/>
</dbReference>
<dbReference type="SUPFAM" id="SSF56112">
    <property type="entry name" value="Protein kinase-like (PK-like)"/>
    <property type="match status" value="1"/>
</dbReference>
<feature type="region of interest" description="Disordered" evidence="8">
    <location>
        <begin position="341"/>
        <end position="411"/>
    </location>
</feature>
<accession>A0A7X1MBH5</accession>
<evidence type="ECO:0000313" key="11">
    <source>
        <dbReference type="Proteomes" id="UP000584670"/>
    </source>
</evidence>
<gene>
    <name evidence="10" type="ORF">H4N64_28225</name>
</gene>
<evidence type="ECO:0000256" key="5">
    <source>
        <dbReference type="ARBA" id="ARBA00022777"/>
    </source>
</evidence>
<dbReference type="InterPro" id="IPR008271">
    <property type="entry name" value="Ser/Thr_kinase_AS"/>
</dbReference>
<keyword evidence="5 10" id="KW-0418">Kinase</keyword>
<feature type="compositionally biased region" description="Basic and acidic residues" evidence="8">
    <location>
        <begin position="395"/>
        <end position="411"/>
    </location>
</feature>
<dbReference type="SMART" id="SM00220">
    <property type="entry name" value="S_TKc"/>
    <property type="match status" value="1"/>
</dbReference>
<dbReference type="CDD" id="cd14014">
    <property type="entry name" value="STKc_PknB_like"/>
    <property type="match status" value="1"/>
</dbReference>
<keyword evidence="11" id="KW-1185">Reference proteome</keyword>
<protein>
    <recommendedName>
        <fullName evidence="1">non-specific serine/threonine protein kinase</fullName>
        <ecNumber evidence="1">2.7.11.1</ecNumber>
    </recommendedName>
</protein>
<dbReference type="PROSITE" id="PS50011">
    <property type="entry name" value="PROTEIN_KINASE_DOM"/>
    <property type="match status" value="1"/>
</dbReference>
<evidence type="ECO:0000256" key="8">
    <source>
        <dbReference type="SAM" id="MobiDB-lite"/>
    </source>
</evidence>
<evidence type="ECO:0000259" key="9">
    <source>
        <dbReference type="PROSITE" id="PS50011"/>
    </source>
</evidence>
<evidence type="ECO:0000256" key="3">
    <source>
        <dbReference type="ARBA" id="ARBA00022679"/>
    </source>
</evidence>
<keyword evidence="4 7" id="KW-0547">Nucleotide-binding</keyword>